<evidence type="ECO:0000256" key="3">
    <source>
        <dbReference type="ARBA" id="ARBA00022729"/>
    </source>
</evidence>
<evidence type="ECO:0000313" key="9">
    <source>
        <dbReference type="Proteomes" id="UP000185678"/>
    </source>
</evidence>
<accession>A0A1N7IXK3</accession>
<evidence type="ECO:0000256" key="2">
    <source>
        <dbReference type="ARBA" id="ARBA00022448"/>
    </source>
</evidence>
<dbReference type="STRING" id="80876.SAMN05421779_101715"/>
<dbReference type="GO" id="GO:0042597">
    <property type="term" value="C:periplasmic space"/>
    <property type="evidence" value="ECO:0007669"/>
    <property type="project" value="UniProtKB-SubCell"/>
</dbReference>
<protein>
    <recommendedName>
        <fullName evidence="5">Putrescine-binding periplasmic protein</fullName>
    </recommendedName>
</protein>
<evidence type="ECO:0000256" key="7">
    <source>
        <dbReference type="SAM" id="SignalP"/>
    </source>
</evidence>
<evidence type="ECO:0000313" key="8">
    <source>
        <dbReference type="EMBL" id="SIS41727.1"/>
    </source>
</evidence>
<dbReference type="RefSeq" id="WP_076398770.1">
    <property type="nucleotide sequence ID" value="NZ_FTOA01000001.1"/>
</dbReference>
<dbReference type="GO" id="GO:0015846">
    <property type="term" value="P:polyamine transport"/>
    <property type="evidence" value="ECO:0007669"/>
    <property type="project" value="InterPro"/>
</dbReference>
<keyword evidence="2 5" id="KW-0813">Transport</keyword>
<name>A0A1N7IXK3_9PROT</name>
<keyword evidence="3 7" id="KW-0732">Signal</keyword>
<evidence type="ECO:0000256" key="1">
    <source>
        <dbReference type="ARBA" id="ARBA00004418"/>
    </source>
</evidence>
<feature type="signal peptide" evidence="7">
    <location>
        <begin position="1"/>
        <end position="28"/>
    </location>
</feature>
<keyword evidence="4 5" id="KW-0574">Periplasm</keyword>
<reference evidence="8 9" key="1">
    <citation type="submission" date="2017-01" db="EMBL/GenBank/DDBJ databases">
        <authorList>
            <person name="Mah S.A."/>
            <person name="Swanson W.J."/>
            <person name="Moy G.W."/>
            <person name="Vacquier V.D."/>
        </authorList>
    </citation>
    <scope>NUCLEOTIDE SEQUENCE [LARGE SCALE GENOMIC DNA]</scope>
    <source>
        <strain evidence="8 9">DSM 11589</strain>
    </source>
</reference>
<dbReference type="Pfam" id="PF13416">
    <property type="entry name" value="SBP_bac_8"/>
    <property type="match status" value="1"/>
</dbReference>
<comment type="function">
    <text evidence="5">Required for the activity of the bacterial periplasmic transport system of putrescine.</text>
</comment>
<dbReference type="PRINTS" id="PR00909">
    <property type="entry name" value="SPERMDNBNDNG"/>
</dbReference>
<dbReference type="Proteomes" id="UP000185678">
    <property type="component" value="Unassembled WGS sequence"/>
</dbReference>
<dbReference type="InterPro" id="IPR006059">
    <property type="entry name" value="SBP"/>
</dbReference>
<dbReference type="AlphaFoldDB" id="A0A1N7IXK3"/>
<sequence>MRRLRHLAAASLTAMAIAAGLPSAPASAAQELHLYNWTIYIDPAVVDDFQKESGIKVTLDNYGTNEEMLAKVQAGADGYDIVFPSVFMQDIMSQLNLLGNPGLKSIDGYNNLDQKYFIAKSDPQHEICLPYNWGTTGLIYNKALTKGQAVDSWKVIFEPPEALRGKIAVLDDVRETIGAALVYNGFSFNSTDPKELAKARDTIAKAKPYWAAMLTDGIGDKVINGDFAVAQWWSGSAAQTVASKPDAVGYVIPKEGANGFQEQMCMLAKAPNVASAKAFFSYMMRPDVAAKNTNWLHGGTTNKAALTMVNPALRSDPNLYPSDEVRQRLHLVQDLGDKIRLYDAVWTKIKAE</sequence>
<dbReference type="GO" id="GO:0019808">
    <property type="term" value="F:polyamine binding"/>
    <property type="evidence" value="ECO:0007669"/>
    <property type="project" value="InterPro"/>
</dbReference>
<feature type="chain" id="PRO_5012613847" description="Putrescine-binding periplasmic protein" evidence="7">
    <location>
        <begin position="29"/>
        <end position="352"/>
    </location>
</feature>
<dbReference type="PANTHER" id="PTHR30222:SF17">
    <property type="entry name" value="SPERMIDINE_PUTRESCINE-BINDING PERIPLASMIC PROTEIN"/>
    <property type="match status" value="1"/>
</dbReference>
<dbReference type="OrthoDB" id="9769319at2"/>
<gene>
    <name evidence="8" type="ORF">SAMN05421779_101715</name>
</gene>
<dbReference type="InterPro" id="IPR001188">
    <property type="entry name" value="Sperm_putr-bd"/>
</dbReference>
<dbReference type="PIRSF" id="PIRSF019574">
    <property type="entry name" value="Periplasmic_polyamine_BP"/>
    <property type="match status" value="1"/>
</dbReference>
<comment type="subcellular location">
    <subcellularLocation>
        <location evidence="1 5">Periplasm</location>
    </subcellularLocation>
</comment>
<comment type="similarity">
    <text evidence="5">Belongs to the bacterial solute-binding protein PotD/PotF family.</text>
</comment>
<dbReference type="Gene3D" id="3.40.190.10">
    <property type="entry name" value="Periplasmic binding protein-like II"/>
    <property type="match status" value="2"/>
</dbReference>
<dbReference type="CDD" id="cd13590">
    <property type="entry name" value="PBP2_PotD_PotF_like"/>
    <property type="match status" value="1"/>
</dbReference>
<evidence type="ECO:0000256" key="4">
    <source>
        <dbReference type="ARBA" id="ARBA00022764"/>
    </source>
</evidence>
<keyword evidence="9" id="KW-1185">Reference proteome</keyword>
<evidence type="ECO:0000256" key="6">
    <source>
        <dbReference type="PIRSR" id="PIRSR019574-1"/>
    </source>
</evidence>
<evidence type="ECO:0000256" key="5">
    <source>
        <dbReference type="PIRNR" id="PIRNR019574"/>
    </source>
</evidence>
<dbReference type="PANTHER" id="PTHR30222">
    <property type="entry name" value="SPERMIDINE/PUTRESCINE-BINDING PERIPLASMIC PROTEIN"/>
    <property type="match status" value="1"/>
</dbReference>
<dbReference type="SUPFAM" id="SSF53850">
    <property type="entry name" value="Periplasmic binding protein-like II"/>
    <property type="match status" value="1"/>
</dbReference>
<proteinExistence type="inferred from homology"/>
<dbReference type="EMBL" id="FTOA01000001">
    <property type="protein sequence ID" value="SIS41727.1"/>
    <property type="molecule type" value="Genomic_DNA"/>
</dbReference>
<organism evidence="8 9">
    <name type="scientific">Insolitispirillum peregrinum</name>
    <dbReference type="NCBI Taxonomy" id="80876"/>
    <lineage>
        <taxon>Bacteria</taxon>
        <taxon>Pseudomonadati</taxon>
        <taxon>Pseudomonadota</taxon>
        <taxon>Alphaproteobacteria</taxon>
        <taxon>Rhodospirillales</taxon>
        <taxon>Novispirillaceae</taxon>
        <taxon>Insolitispirillum</taxon>
    </lineage>
</organism>
<feature type="binding site" evidence="6">
    <location>
        <begin position="172"/>
        <end position="175"/>
    </location>
    <ligand>
        <name>spermidine</name>
        <dbReference type="ChEBI" id="CHEBI:57834"/>
    </ligand>
</feature>